<keyword evidence="1" id="KW-0472">Membrane</keyword>
<dbReference type="Proteomes" id="UP001497516">
    <property type="component" value="Chromosome 5"/>
</dbReference>
<dbReference type="PANTHER" id="PTHR36046:SF1">
    <property type="entry name" value="DUF6737 DOMAIN-CONTAINING PROTEIN"/>
    <property type="match status" value="1"/>
</dbReference>
<feature type="domain" description="DUF6737" evidence="2">
    <location>
        <begin position="91"/>
        <end position="146"/>
    </location>
</feature>
<dbReference type="AlphaFoldDB" id="A0AAV2EWF6"/>
<dbReference type="InterPro" id="IPR046625">
    <property type="entry name" value="DUF6737"/>
</dbReference>
<keyword evidence="4" id="KW-1185">Reference proteome</keyword>
<proteinExistence type="predicted"/>
<accession>A0AAV2EWF6</accession>
<keyword evidence="1" id="KW-0812">Transmembrane</keyword>
<feature type="transmembrane region" description="Helical" evidence="1">
    <location>
        <begin position="117"/>
        <end position="138"/>
    </location>
</feature>
<keyword evidence="1" id="KW-1133">Transmembrane helix</keyword>
<name>A0AAV2EWF6_9ROSI</name>
<gene>
    <name evidence="3" type="ORF">LTRI10_LOCUS30632</name>
</gene>
<organism evidence="3 4">
    <name type="scientific">Linum trigynum</name>
    <dbReference type="NCBI Taxonomy" id="586398"/>
    <lineage>
        <taxon>Eukaryota</taxon>
        <taxon>Viridiplantae</taxon>
        <taxon>Streptophyta</taxon>
        <taxon>Embryophyta</taxon>
        <taxon>Tracheophyta</taxon>
        <taxon>Spermatophyta</taxon>
        <taxon>Magnoliopsida</taxon>
        <taxon>eudicotyledons</taxon>
        <taxon>Gunneridae</taxon>
        <taxon>Pentapetalae</taxon>
        <taxon>rosids</taxon>
        <taxon>fabids</taxon>
        <taxon>Malpighiales</taxon>
        <taxon>Linaceae</taxon>
        <taxon>Linum</taxon>
    </lineage>
</organism>
<evidence type="ECO:0000313" key="3">
    <source>
        <dbReference type="EMBL" id="CAL1389800.1"/>
    </source>
</evidence>
<evidence type="ECO:0000256" key="1">
    <source>
        <dbReference type="SAM" id="Phobius"/>
    </source>
</evidence>
<dbReference type="PANTHER" id="PTHR36046">
    <property type="entry name" value="PROTEIN, PUTATIVE-RELATED"/>
    <property type="match status" value="1"/>
</dbReference>
<dbReference type="GO" id="GO:0009507">
    <property type="term" value="C:chloroplast"/>
    <property type="evidence" value="ECO:0007669"/>
    <property type="project" value="TreeGrafter"/>
</dbReference>
<protein>
    <recommendedName>
        <fullName evidence="2">DUF6737 domain-containing protein</fullName>
    </recommendedName>
</protein>
<reference evidence="3 4" key="1">
    <citation type="submission" date="2024-04" db="EMBL/GenBank/DDBJ databases">
        <authorList>
            <person name="Fracassetti M."/>
        </authorList>
    </citation>
    <scope>NUCLEOTIDE SEQUENCE [LARGE SCALE GENOMIC DNA]</scope>
</reference>
<sequence length="184" mass="20389">MGTLSPFLPLPCPLVCSPQSRSCCLPSSTLQTWPRYPLKKPLNPSRAIVVVHGGRNNAGVPPPDGSQYMDKNGVVEDMDGYLNYLSLEYDSVWDTKPSWCQPWTITLTGVLITGASWVILQSVAITLVVLTLISAWWYIFLYSYPKVLCCCSSSLLFLSMYACESNLLRFVPGRFCASKDGCQC</sequence>
<dbReference type="Pfam" id="PF20522">
    <property type="entry name" value="DUF6737"/>
    <property type="match status" value="1"/>
</dbReference>
<dbReference type="EMBL" id="OZ034818">
    <property type="protein sequence ID" value="CAL1389800.1"/>
    <property type="molecule type" value="Genomic_DNA"/>
</dbReference>
<evidence type="ECO:0000313" key="4">
    <source>
        <dbReference type="Proteomes" id="UP001497516"/>
    </source>
</evidence>
<evidence type="ECO:0000259" key="2">
    <source>
        <dbReference type="Pfam" id="PF20522"/>
    </source>
</evidence>